<dbReference type="RefSeq" id="WP_226729918.1">
    <property type="nucleotide sequence ID" value="NZ_JAJAUY010000145.1"/>
</dbReference>
<accession>A0ABS8BDY5</accession>
<keyword evidence="3" id="KW-1185">Reference proteome</keyword>
<evidence type="ECO:0000313" key="2">
    <source>
        <dbReference type="EMBL" id="MCB5182733.1"/>
    </source>
</evidence>
<evidence type="ECO:0000313" key="3">
    <source>
        <dbReference type="Proteomes" id="UP001199054"/>
    </source>
</evidence>
<evidence type="ECO:0000256" key="1">
    <source>
        <dbReference type="SAM" id="MobiDB-lite"/>
    </source>
</evidence>
<reference evidence="2 3" key="1">
    <citation type="submission" date="2021-10" db="EMBL/GenBank/DDBJ databases">
        <title>Streptomyces sp. strain SMC 277, a novel streptomycete isolated from soil.</title>
        <authorList>
            <person name="Chanama M."/>
        </authorList>
    </citation>
    <scope>NUCLEOTIDE SEQUENCE [LARGE SCALE GENOMIC DNA]</scope>
    <source>
        <strain evidence="2 3">SMC 277</strain>
    </source>
</reference>
<comment type="caution">
    <text evidence="2">The sequence shown here is derived from an EMBL/GenBank/DDBJ whole genome shotgun (WGS) entry which is preliminary data.</text>
</comment>
<proteinExistence type="predicted"/>
<feature type="region of interest" description="Disordered" evidence="1">
    <location>
        <begin position="1"/>
        <end position="32"/>
    </location>
</feature>
<protein>
    <submittedName>
        <fullName evidence="2">Uncharacterized protein</fullName>
    </submittedName>
</protein>
<dbReference type="Proteomes" id="UP001199054">
    <property type="component" value="Unassembled WGS sequence"/>
</dbReference>
<dbReference type="EMBL" id="JAJAUY010000145">
    <property type="protein sequence ID" value="MCB5182733.1"/>
    <property type="molecule type" value="Genomic_DNA"/>
</dbReference>
<sequence>MPELRPDQPPAPVGAPGDFADWHPDARPLPTRIDGTRAATVTVPGGAAAADGYLAAGDYWFDATAPDRPATTAT</sequence>
<organism evidence="2 3">
    <name type="scientific">Streptomyces antimicrobicus</name>
    <dbReference type="NCBI Taxonomy" id="2883108"/>
    <lineage>
        <taxon>Bacteria</taxon>
        <taxon>Bacillati</taxon>
        <taxon>Actinomycetota</taxon>
        <taxon>Actinomycetes</taxon>
        <taxon>Kitasatosporales</taxon>
        <taxon>Streptomycetaceae</taxon>
        <taxon>Streptomyces</taxon>
    </lineage>
</organism>
<gene>
    <name evidence="2" type="ORF">LG632_25595</name>
</gene>
<name>A0ABS8BDY5_9ACTN</name>